<protein>
    <recommendedName>
        <fullName evidence="2">HTH luxR-type domain-containing protein</fullName>
    </recommendedName>
</protein>
<reference evidence="3 4" key="1">
    <citation type="submission" date="2015-08" db="EMBL/GenBank/DDBJ databases">
        <authorList>
            <person name="Babu N.S."/>
            <person name="Beckwith C.J."/>
            <person name="Beseler K.G."/>
            <person name="Brison A."/>
            <person name="Carone J.V."/>
            <person name="Caskin T.P."/>
            <person name="Diamond M."/>
            <person name="Durham M.E."/>
            <person name="Foxe J.M."/>
            <person name="Go M."/>
            <person name="Henderson B.A."/>
            <person name="Jones I.B."/>
            <person name="McGettigan J.A."/>
            <person name="Micheletti S.J."/>
            <person name="Nasrallah M.E."/>
            <person name="Ortiz D."/>
            <person name="Piller C.R."/>
            <person name="Privatt S.R."/>
            <person name="Schneider S.L."/>
            <person name="Sharp S."/>
            <person name="Smith T.C."/>
            <person name="Stanton J.D."/>
            <person name="Ullery H.E."/>
            <person name="Wilson R.J."/>
            <person name="Serrano M.G."/>
            <person name="Buck G."/>
            <person name="Lee V."/>
            <person name="Wang Y."/>
            <person name="Carvalho R."/>
            <person name="Voegtly L."/>
            <person name="Shi R."/>
            <person name="Duckworth R."/>
            <person name="Johnson A."/>
            <person name="Loviza R."/>
            <person name="Walstead R."/>
            <person name="Shah Z."/>
            <person name="Kiflezghi M."/>
            <person name="Wade K."/>
            <person name="Ball S.L."/>
            <person name="Bradley K.W."/>
            <person name="Asai D.J."/>
            <person name="Bowman C.A."/>
            <person name="Russell D.A."/>
            <person name="Pope W.H."/>
            <person name="Jacobs-Sera D."/>
            <person name="Hendrix R.W."/>
            <person name="Hatfull G.F."/>
        </authorList>
    </citation>
    <scope>NUCLEOTIDE SEQUENCE [LARGE SCALE GENOMIC DNA]</scope>
    <source>
        <strain evidence="3 4">DSM 27648</strain>
    </source>
</reference>
<dbReference type="STRING" id="1391654.AKJ09_06877"/>
<dbReference type="InterPro" id="IPR000792">
    <property type="entry name" value="Tscrpt_reg_LuxR_C"/>
</dbReference>
<dbReference type="InterPro" id="IPR016032">
    <property type="entry name" value="Sig_transdc_resp-reg_C-effctor"/>
</dbReference>
<organism evidence="3 4">
    <name type="scientific">Labilithrix luteola</name>
    <dbReference type="NCBI Taxonomy" id="1391654"/>
    <lineage>
        <taxon>Bacteria</taxon>
        <taxon>Pseudomonadati</taxon>
        <taxon>Myxococcota</taxon>
        <taxon>Polyangia</taxon>
        <taxon>Polyangiales</taxon>
        <taxon>Labilitrichaceae</taxon>
        <taxon>Labilithrix</taxon>
    </lineage>
</organism>
<evidence type="ECO:0000256" key="1">
    <source>
        <dbReference type="ARBA" id="ARBA00023125"/>
    </source>
</evidence>
<keyword evidence="4" id="KW-1185">Reference proteome</keyword>
<keyword evidence="1" id="KW-0238">DNA-binding</keyword>
<evidence type="ECO:0000259" key="2">
    <source>
        <dbReference type="PROSITE" id="PS50043"/>
    </source>
</evidence>
<dbReference type="SMART" id="SM00421">
    <property type="entry name" value="HTH_LUXR"/>
    <property type="match status" value="2"/>
</dbReference>
<dbReference type="PANTHER" id="PTHR43214">
    <property type="entry name" value="TWO-COMPONENT RESPONSE REGULATOR"/>
    <property type="match status" value="1"/>
</dbReference>
<name>A0A0K1Q379_9BACT</name>
<dbReference type="AlphaFoldDB" id="A0A0K1Q379"/>
<feature type="domain" description="HTH luxR-type" evidence="2">
    <location>
        <begin position="354"/>
        <end position="419"/>
    </location>
</feature>
<evidence type="ECO:0000313" key="4">
    <source>
        <dbReference type="Proteomes" id="UP000064967"/>
    </source>
</evidence>
<proteinExistence type="predicted"/>
<dbReference type="SUPFAM" id="SSF46894">
    <property type="entry name" value="C-terminal effector domain of the bipartite response regulators"/>
    <property type="match status" value="2"/>
</dbReference>
<dbReference type="Proteomes" id="UP000064967">
    <property type="component" value="Chromosome"/>
</dbReference>
<dbReference type="EMBL" id="CP012333">
    <property type="protein sequence ID" value="AKV00214.1"/>
    <property type="molecule type" value="Genomic_DNA"/>
</dbReference>
<sequence length="422" mass="45616">MPSPSSILTRTALATVEAAYSLEGDDAAWLERLLRVARLDLDRGFGLYAATGRIERGHLFPRPPFVSVDLDPACRRHALALHGTMPCPILDAFAPRAVVCGALDEAWPRKLSGAQLYRDGMTGARVVDAFLLFAQDGEGGAVKIVAPSTTAIVTHPRTRALWGRVAMHAASALRLRHRVAANESACAVVDPDGRLHEASGELARDRSLRVRLSRAVKDAEHARTALKQDPERALSIWSALLAGRYSVVDRWESDGRRYLAVYKNDPRIPDPRALGATERAVVELVALGASTKEAAYALGLSTDAAAKALEQARRKLGVKSRGELTPFVAGDRASLSVRVGTAHLDVLVANTKMNPEALARLTEAEREVASAVSRGLDNAAIALARGTSVRTIANQLRRIFEKLGVKSRGELGARLFRWSREA</sequence>
<gene>
    <name evidence="3" type="ORF">AKJ09_06877</name>
</gene>
<dbReference type="Pfam" id="PF00196">
    <property type="entry name" value="GerE"/>
    <property type="match status" value="1"/>
</dbReference>
<dbReference type="GO" id="GO:0006355">
    <property type="term" value="P:regulation of DNA-templated transcription"/>
    <property type="evidence" value="ECO:0007669"/>
    <property type="project" value="InterPro"/>
</dbReference>
<evidence type="ECO:0000313" key="3">
    <source>
        <dbReference type="EMBL" id="AKV00214.1"/>
    </source>
</evidence>
<dbReference type="OrthoDB" id="5500323at2"/>
<dbReference type="CDD" id="cd06170">
    <property type="entry name" value="LuxR_C_like"/>
    <property type="match status" value="1"/>
</dbReference>
<dbReference type="GO" id="GO:0003677">
    <property type="term" value="F:DNA binding"/>
    <property type="evidence" value="ECO:0007669"/>
    <property type="project" value="UniProtKB-KW"/>
</dbReference>
<accession>A0A0K1Q379</accession>
<dbReference type="RefSeq" id="WP_146651545.1">
    <property type="nucleotide sequence ID" value="NZ_CP012333.1"/>
</dbReference>
<dbReference type="InterPro" id="IPR036388">
    <property type="entry name" value="WH-like_DNA-bd_sf"/>
</dbReference>
<dbReference type="KEGG" id="llu:AKJ09_06877"/>
<dbReference type="InterPro" id="IPR039420">
    <property type="entry name" value="WalR-like"/>
</dbReference>
<dbReference type="PROSITE" id="PS50043">
    <property type="entry name" value="HTH_LUXR_2"/>
    <property type="match status" value="1"/>
</dbReference>
<dbReference type="Gene3D" id="1.10.10.10">
    <property type="entry name" value="Winged helix-like DNA-binding domain superfamily/Winged helix DNA-binding domain"/>
    <property type="match status" value="2"/>
</dbReference>